<dbReference type="Gene3D" id="3.80.10.10">
    <property type="entry name" value="Ribonuclease Inhibitor"/>
    <property type="match status" value="1"/>
</dbReference>
<dbReference type="OrthoDB" id="1738109at2759"/>
<dbReference type="PANTHER" id="PTHR46084">
    <property type="entry name" value="PROTEIN MALE DISCOVERER 2"/>
    <property type="match status" value="1"/>
</dbReference>
<keyword evidence="3" id="KW-0732">Signal</keyword>
<keyword evidence="6" id="KW-0472">Membrane</keyword>
<dbReference type="GO" id="GO:0012505">
    <property type="term" value="C:endomembrane system"/>
    <property type="evidence" value="ECO:0007669"/>
    <property type="project" value="UniProtKB-SubCell"/>
</dbReference>
<keyword evidence="9" id="KW-0418">Kinase</keyword>
<comment type="subcellular location">
    <subcellularLocation>
        <location evidence="7">Endomembrane system</location>
        <topology evidence="7">Single-pass type I membrane protein</topology>
    </subcellularLocation>
</comment>
<dbReference type="Proteomes" id="UP000250321">
    <property type="component" value="Unassembled WGS sequence"/>
</dbReference>
<keyword evidence="2" id="KW-0812">Transmembrane</keyword>
<proteinExistence type="predicted"/>
<keyword evidence="9" id="KW-0808">Transferase</keyword>
<keyword evidence="9" id="KW-0675">Receptor</keyword>
<evidence type="ECO:0000256" key="1">
    <source>
        <dbReference type="ARBA" id="ARBA00022614"/>
    </source>
</evidence>
<evidence type="ECO:0000256" key="3">
    <source>
        <dbReference type="ARBA" id="ARBA00022729"/>
    </source>
</evidence>
<accession>A0A314UFL6</accession>
<dbReference type="AlphaFoldDB" id="A0A314UFL6"/>
<sequence>MEMRVFKAFKSLATRYKTRSKSNVAELPRTETFNFRDISVPVSEMNRRWRFDGLEEHRMGVVVVMVFLLLFHHLLSPCWSLNVEGLALLRFRERVVRDPYGALSKIWNKDGGEDDPCSWFGVECSDGKVVILNLKDLCLGGTLAPELGKLAYIKSM</sequence>
<dbReference type="GO" id="GO:0016301">
    <property type="term" value="F:kinase activity"/>
    <property type="evidence" value="ECO:0007669"/>
    <property type="project" value="UniProtKB-KW"/>
</dbReference>
<evidence type="ECO:0000259" key="8">
    <source>
        <dbReference type="Pfam" id="PF08263"/>
    </source>
</evidence>
<evidence type="ECO:0000256" key="2">
    <source>
        <dbReference type="ARBA" id="ARBA00022692"/>
    </source>
</evidence>
<feature type="domain" description="Leucine-rich repeat-containing N-terminal plant-type" evidence="8">
    <location>
        <begin position="82"/>
        <end position="125"/>
    </location>
</feature>
<dbReference type="InterPro" id="IPR013210">
    <property type="entry name" value="LRR_N_plant-typ"/>
</dbReference>
<dbReference type="Pfam" id="PF08263">
    <property type="entry name" value="LRRNT_2"/>
    <property type="match status" value="1"/>
</dbReference>
<evidence type="ECO:0000313" key="10">
    <source>
        <dbReference type="Proteomes" id="UP000250321"/>
    </source>
</evidence>
<keyword evidence="1" id="KW-0433">Leucine-rich repeat</keyword>
<name>A0A314UFL6_PRUYE</name>
<dbReference type="EMBL" id="PJQY01003567">
    <property type="protein sequence ID" value="PQM36247.1"/>
    <property type="molecule type" value="Genomic_DNA"/>
</dbReference>
<reference evidence="9 10" key="1">
    <citation type="submission" date="2018-02" db="EMBL/GenBank/DDBJ databases">
        <title>Draft genome of wild Prunus yedoensis var. nudiflora.</title>
        <authorList>
            <person name="Baek S."/>
            <person name="Kim J.-H."/>
            <person name="Choi K."/>
            <person name="Kim G.-B."/>
            <person name="Cho A."/>
            <person name="Jang H."/>
            <person name="Shin C.-H."/>
            <person name="Yu H.-J."/>
            <person name="Mun J.-H."/>
        </authorList>
    </citation>
    <scope>NUCLEOTIDE SEQUENCE [LARGE SCALE GENOMIC DNA]</scope>
    <source>
        <strain evidence="10">cv. Jeju island</strain>
        <tissue evidence="9">Leaf</tissue>
    </source>
</reference>
<dbReference type="PANTHER" id="PTHR46084:SF14">
    <property type="entry name" value="PROTEIN KINASE DOMAIN-CONTAINING PROTEIN"/>
    <property type="match status" value="1"/>
</dbReference>
<evidence type="ECO:0000256" key="5">
    <source>
        <dbReference type="ARBA" id="ARBA00022989"/>
    </source>
</evidence>
<dbReference type="InterPro" id="IPR032675">
    <property type="entry name" value="LRR_dom_sf"/>
</dbReference>
<gene>
    <name evidence="9" type="ORF">Pyn_29031</name>
</gene>
<keyword evidence="10" id="KW-1185">Reference proteome</keyword>
<organism evidence="9 10">
    <name type="scientific">Prunus yedoensis var. nudiflora</name>
    <dbReference type="NCBI Taxonomy" id="2094558"/>
    <lineage>
        <taxon>Eukaryota</taxon>
        <taxon>Viridiplantae</taxon>
        <taxon>Streptophyta</taxon>
        <taxon>Embryophyta</taxon>
        <taxon>Tracheophyta</taxon>
        <taxon>Spermatophyta</taxon>
        <taxon>Magnoliopsida</taxon>
        <taxon>eudicotyledons</taxon>
        <taxon>Gunneridae</taxon>
        <taxon>Pentapetalae</taxon>
        <taxon>rosids</taxon>
        <taxon>fabids</taxon>
        <taxon>Rosales</taxon>
        <taxon>Rosaceae</taxon>
        <taxon>Amygdaloideae</taxon>
        <taxon>Amygdaleae</taxon>
        <taxon>Prunus</taxon>
    </lineage>
</organism>
<keyword evidence="5" id="KW-1133">Transmembrane helix</keyword>
<evidence type="ECO:0000256" key="7">
    <source>
        <dbReference type="ARBA" id="ARBA00046288"/>
    </source>
</evidence>
<evidence type="ECO:0000256" key="6">
    <source>
        <dbReference type="ARBA" id="ARBA00023136"/>
    </source>
</evidence>
<comment type="caution">
    <text evidence="9">The sequence shown here is derived from an EMBL/GenBank/DDBJ whole genome shotgun (WGS) entry which is preliminary data.</text>
</comment>
<evidence type="ECO:0000313" key="9">
    <source>
        <dbReference type="EMBL" id="PQM36247.1"/>
    </source>
</evidence>
<dbReference type="STRING" id="2094558.A0A314UFL6"/>
<evidence type="ECO:0000256" key="4">
    <source>
        <dbReference type="ARBA" id="ARBA00022737"/>
    </source>
</evidence>
<protein>
    <submittedName>
        <fullName evidence="9">Putative inactive receptor-like protein kinase</fullName>
    </submittedName>
</protein>
<keyword evidence="4" id="KW-0677">Repeat</keyword>